<keyword evidence="4 5" id="KW-0472">Membrane</keyword>
<dbReference type="PANTHER" id="PTHR31419">
    <property type="entry name" value="PROTEIN PIN-LIKES 2"/>
    <property type="match status" value="1"/>
</dbReference>
<dbReference type="InterPro" id="IPR004776">
    <property type="entry name" value="Mem_transp_PIN-like"/>
</dbReference>
<feature type="transmembrane region" description="Helical" evidence="5">
    <location>
        <begin position="45"/>
        <end position="70"/>
    </location>
</feature>
<comment type="caution">
    <text evidence="6">The sequence shown here is derived from an EMBL/GenBank/DDBJ whole genome shotgun (WGS) entry which is preliminary data.</text>
</comment>
<protein>
    <recommendedName>
        <fullName evidence="8">Membrane transport protein</fullName>
    </recommendedName>
</protein>
<gene>
    <name evidence="6" type="ORF">PPENT_87.1.T1830011</name>
</gene>
<comment type="subcellular location">
    <subcellularLocation>
        <location evidence="1">Membrane</location>
        <topology evidence="1">Multi-pass membrane protein</topology>
    </subcellularLocation>
</comment>
<evidence type="ECO:0000256" key="4">
    <source>
        <dbReference type="ARBA" id="ARBA00023136"/>
    </source>
</evidence>
<dbReference type="Proteomes" id="UP000689195">
    <property type="component" value="Unassembled WGS sequence"/>
</dbReference>
<dbReference type="AlphaFoldDB" id="A0A8S1YGL7"/>
<dbReference type="EMBL" id="CAJJDO010000183">
    <property type="protein sequence ID" value="CAD8213646.1"/>
    <property type="molecule type" value="Genomic_DNA"/>
</dbReference>
<accession>A0A8S1YGL7</accession>
<organism evidence="6 7">
    <name type="scientific">Paramecium pentaurelia</name>
    <dbReference type="NCBI Taxonomy" id="43138"/>
    <lineage>
        <taxon>Eukaryota</taxon>
        <taxon>Sar</taxon>
        <taxon>Alveolata</taxon>
        <taxon>Ciliophora</taxon>
        <taxon>Intramacronucleata</taxon>
        <taxon>Oligohymenophorea</taxon>
        <taxon>Peniculida</taxon>
        <taxon>Parameciidae</taxon>
        <taxon>Paramecium</taxon>
    </lineage>
</organism>
<evidence type="ECO:0000256" key="2">
    <source>
        <dbReference type="ARBA" id="ARBA00022692"/>
    </source>
</evidence>
<feature type="transmembrane region" description="Helical" evidence="5">
    <location>
        <begin position="113"/>
        <end position="137"/>
    </location>
</feature>
<sequence length="142" mass="16778">MIRLCIELFSYHYKPFQKLVPLLFQRYWEVISISHILKTHKKKNLITILLIFTNRLILLPIIGLITVLLLDYLGIMTDLCELFILFITFCTPSAITILDMAKQYQQQLEDVVSLMLFYGYILCIITLPVWMTIYLAIFQPKK</sequence>
<dbReference type="GO" id="GO:0016020">
    <property type="term" value="C:membrane"/>
    <property type="evidence" value="ECO:0007669"/>
    <property type="project" value="UniProtKB-SubCell"/>
</dbReference>
<evidence type="ECO:0000313" key="6">
    <source>
        <dbReference type="EMBL" id="CAD8213646.1"/>
    </source>
</evidence>
<evidence type="ECO:0000256" key="1">
    <source>
        <dbReference type="ARBA" id="ARBA00004141"/>
    </source>
</evidence>
<keyword evidence="7" id="KW-1185">Reference proteome</keyword>
<dbReference type="Pfam" id="PF03547">
    <property type="entry name" value="Mem_trans"/>
    <property type="match status" value="1"/>
</dbReference>
<evidence type="ECO:0000256" key="5">
    <source>
        <dbReference type="SAM" id="Phobius"/>
    </source>
</evidence>
<name>A0A8S1YGL7_9CILI</name>
<reference evidence="6" key="1">
    <citation type="submission" date="2021-01" db="EMBL/GenBank/DDBJ databases">
        <authorList>
            <consortium name="Genoscope - CEA"/>
            <person name="William W."/>
        </authorList>
    </citation>
    <scope>NUCLEOTIDE SEQUENCE</scope>
</reference>
<dbReference type="PANTHER" id="PTHR31419:SF1">
    <property type="entry name" value="PROTEIN PIN-LIKES 6"/>
    <property type="match status" value="1"/>
</dbReference>
<feature type="transmembrane region" description="Helical" evidence="5">
    <location>
        <begin position="82"/>
        <end position="101"/>
    </location>
</feature>
<keyword evidence="3 5" id="KW-1133">Transmembrane helix</keyword>
<dbReference type="GO" id="GO:0055085">
    <property type="term" value="P:transmembrane transport"/>
    <property type="evidence" value="ECO:0007669"/>
    <property type="project" value="InterPro"/>
</dbReference>
<evidence type="ECO:0008006" key="8">
    <source>
        <dbReference type="Google" id="ProtNLM"/>
    </source>
</evidence>
<proteinExistence type="predicted"/>
<dbReference type="InterPro" id="IPR039305">
    <property type="entry name" value="PILS2/6"/>
</dbReference>
<keyword evidence="2 5" id="KW-0812">Transmembrane</keyword>
<evidence type="ECO:0000256" key="3">
    <source>
        <dbReference type="ARBA" id="ARBA00022989"/>
    </source>
</evidence>
<dbReference type="OrthoDB" id="191139at2759"/>
<evidence type="ECO:0000313" key="7">
    <source>
        <dbReference type="Proteomes" id="UP000689195"/>
    </source>
</evidence>